<dbReference type="InterPro" id="IPR011856">
    <property type="entry name" value="tRNA_endonuc-like_dom_sf"/>
</dbReference>
<dbReference type="Proteomes" id="UP001239083">
    <property type="component" value="Unassembled WGS sequence"/>
</dbReference>
<comment type="caution">
    <text evidence="1">The sequence shown here is derived from an EMBL/GenBank/DDBJ whole genome shotgun (WGS) entry which is preliminary data.</text>
</comment>
<name>A0ABU0R8S7_9MICO</name>
<reference evidence="1 2" key="1">
    <citation type="submission" date="2023-07" db="EMBL/GenBank/DDBJ databases">
        <title>Comparative genomics of wheat-associated soil bacteria to identify genetic determinants of phenazine resistance.</title>
        <authorList>
            <person name="Mouncey N."/>
        </authorList>
    </citation>
    <scope>NUCLEOTIDE SEQUENCE [LARGE SCALE GENOMIC DNA]</scope>
    <source>
        <strain evidence="1 2">V3I3</strain>
    </source>
</reference>
<dbReference type="EMBL" id="JAUSYY010000001">
    <property type="protein sequence ID" value="MDQ0894479.1"/>
    <property type="molecule type" value="Genomic_DNA"/>
</dbReference>
<keyword evidence="2" id="KW-1185">Reference proteome</keyword>
<evidence type="ECO:0000313" key="1">
    <source>
        <dbReference type="EMBL" id="MDQ0894479.1"/>
    </source>
</evidence>
<proteinExistence type="predicted"/>
<organism evidence="1 2">
    <name type="scientific">Agromyces ramosus</name>
    <dbReference type="NCBI Taxonomy" id="33879"/>
    <lineage>
        <taxon>Bacteria</taxon>
        <taxon>Bacillati</taxon>
        <taxon>Actinomycetota</taxon>
        <taxon>Actinomycetes</taxon>
        <taxon>Micrococcales</taxon>
        <taxon>Microbacteriaceae</taxon>
        <taxon>Agromyces</taxon>
    </lineage>
</organism>
<evidence type="ECO:0008006" key="3">
    <source>
        <dbReference type="Google" id="ProtNLM"/>
    </source>
</evidence>
<protein>
    <recommendedName>
        <fullName evidence="3">PD(D/E)XK endonuclease domain-containing protein</fullName>
    </recommendedName>
</protein>
<dbReference type="Gene3D" id="3.40.1350.10">
    <property type="match status" value="1"/>
</dbReference>
<evidence type="ECO:0000313" key="2">
    <source>
        <dbReference type="Proteomes" id="UP001239083"/>
    </source>
</evidence>
<accession>A0ABU0R8S7</accession>
<sequence>MHTQCSVIHATFRLMVDTKQTKTIGEHYAAAELARRGWAPAFTRDGLERTDILAVLTVGDQRRLIEVQVKTTRHPLGSKFSWPLGLKAQGPSQHEREYFVLVAVPTDDASPPRYFIVPRAHLAAAAWIVHMDWLTEPGVPAGQRSAGVDRSRIPVEIFAHYEDRWDLLLVDESKAPVLLPPRLRELALDARVRLPDGHGWHEVLPEWT</sequence>
<gene>
    <name evidence="1" type="ORF">QFZ26_002034</name>
</gene>